<protein>
    <submittedName>
        <fullName evidence="1">(African queen) hypothetical protein</fullName>
    </submittedName>
</protein>
<dbReference type="PANTHER" id="PTHR45011">
    <property type="entry name" value="DAP3-BINDING CELL DEATH ENHANCER 1"/>
    <property type="match status" value="1"/>
</dbReference>
<evidence type="ECO:0000313" key="1">
    <source>
        <dbReference type="EMBL" id="CAG9568018.1"/>
    </source>
</evidence>
<organism evidence="1 2">
    <name type="scientific">Danaus chrysippus</name>
    <name type="common">African queen</name>
    <dbReference type="NCBI Taxonomy" id="151541"/>
    <lineage>
        <taxon>Eukaryota</taxon>
        <taxon>Metazoa</taxon>
        <taxon>Ecdysozoa</taxon>
        <taxon>Arthropoda</taxon>
        <taxon>Hexapoda</taxon>
        <taxon>Insecta</taxon>
        <taxon>Pterygota</taxon>
        <taxon>Neoptera</taxon>
        <taxon>Endopterygota</taxon>
        <taxon>Lepidoptera</taxon>
        <taxon>Glossata</taxon>
        <taxon>Ditrysia</taxon>
        <taxon>Papilionoidea</taxon>
        <taxon>Nymphalidae</taxon>
        <taxon>Danainae</taxon>
        <taxon>Danaini</taxon>
        <taxon>Danaina</taxon>
        <taxon>Danaus</taxon>
        <taxon>Anosia</taxon>
    </lineage>
</organism>
<reference evidence="1" key="1">
    <citation type="submission" date="2021-09" db="EMBL/GenBank/DDBJ databases">
        <authorList>
            <person name="Martin H S."/>
        </authorList>
    </citation>
    <scope>NUCLEOTIDE SEQUENCE</scope>
</reference>
<dbReference type="EMBL" id="CAKASE010000059">
    <property type="protein sequence ID" value="CAG9568018.1"/>
    <property type="molecule type" value="Genomic_DNA"/>
</dbReference>
<dbReference type="Proteomes" id="UP000789524">
    <property type="component" value="Unassembled WGS sequence"/>
</dbReference>
<name>A0A8J2QQ54_9NEOP</name>
<dbReference type="InterPro" id="IPR052748">
    <property type="entry name" value="ISR_Activator"/>
</dbReference>
<sequence>MWKYVSRCIRDTCERANIRSSAVISSTNNVTVDRKNTSSNTPCRWFILRKCCNYQSDYDTKSKRWNFDELNRTWIGAITWSSALVFGWYTSQLLHLKFKNKNDDRVQPQPVQSKSWFLDHFGCLINSNKKYIKPIEINSSLDNSVEKSPIVHLITNDHAGGNKQRLNSCSTDSGTADDDLGEVLNSIENRLGLAAIENGQHQDGLNLLRSAANRNHAPALYNLGLCYETGVGVDIDERTAMEMYRLAATLHHPDALYNLGIYYGQGRGGLVCDQVTATRLLRLAAIQGHKNAIEALKTLNIDISEKSPEKDGWTKQFSPFVKESNILPSHSNLFVDNSISHYNYEPIVF</sequence>
<comment type="caution">
    <text evidence="1">The sequence shown here is derived from an EMBL/GenBank/DDBJ whole genome shotgun (WGS) entry which is preliminary data.</text>
</comment>
<dbReference type="SMART" id="SM00671">
    <property type="entry name" value="SEL1"/>
    <property type="match status" value="2"/>
</dbReference>
<dbReference type="AlphaFoldDB" id="A0A8J2QQ54"/>
<keyword evidence="2" id="KW-1185">Reference proteome</keyword>
<evidence type="ECO:0000313" key="2">
    <source>
        <dbReference type="Proteomes" id="UP000789524"/>
    </source>
</evidence>
<gene>
    <name evidence="1" type="ORF">DCHRY22_LOCUS8078</name>
</gene>
<dbReference type="PANTHER" id="PTHR45011:SF1">
    <property type="entry name" value="DAP3-BINDING CELL DEATH ENHANCER 1"/>
    <property type="match status" value="1"/>
</dbReference>
<dbReference type="InterPro" id="IPR006597">
    <property type="entry name" value="Sel1-like"/>
</dbReference>
<dbReference type="OrthoDB" id="2384430at2759"/>
<dbReference type="Pfam" id="PF08238">
    <property type="entry name" value="Sel1"/>
    <property type="match status" value="2"/>
</dbReference>
<dbReference type="Gene3D" id="1.25.40.10">
    <property type="entry name" value="Tetratricopeptide repeat domain"/>
    <property type="match status" value="1"/>
</dbReference>
<dbReference type="SUPFAM" id="SSF81901">
    <property type="entry name" value="HCP-like"/>
    <property type="match status" value="1"/>
</dbReference>
<dbReference type="InterPro" id="IPR011990">
    <property type="entry name" value="TPR-like_helical_dom_sf"/>
</dbReference>
<proteinExistence type="predicted"/>
<accession>A0A8J2QQ54</accession>